<evidence type="ECO:0000313" key="4">
    <source>
        <dbReference type="Proteomes" id="UP000250166"/>
    </source>
</evidence>
<dbReference type="InterPro" id="IPR045864">
    <property type="entry name" value="aa-tRNA-synth_II/BPL/LPL"/>
</dbReference>
<accession>A0A2X3BDW8</accession>
<feature type="domain" description="BPL/LPL catalytic" evidence="2">
    <location>
        <begin position="35"/>
        <end position="208"/>
    </location>
</feature>
<dbReference type="GO" id="GO:0004077">
    <property type="term" value="F:biotin--[biotin carboxyl-carrier protein] ligase activity"/>
    <property type="evidence" value="ECO:0007669"/>
    <property type="project" value="UniProtKB-EC"/>
</dbReference>
<dbReference type="Gene3D" id="3.30.930.10">
    <property type="entry name" value="Bira Bifunctional Protein, Domain 2"/>
    <property type="match status" value="1"/>
</dbReference>
<evidence type="ECO:0000313" key="3">
    <source>
        <dbReference type="EMBL" id="SQB98813.1"/>
    </source>
</evidence>
<dbReference type="GO" id="GO:0005737">
    <property type="term" value="C:cytoplasm"/>
    <property type="evidence" value="ECO:0007669"/>
    <property type="project" value="TreeGrafter"/>
</dbReference>
<dbReference type="EMBL" id="UAWL01000006">
    <property type="protein sequence ID" value="SQB98813.1"/>
    <property type="molecule type" value="Genomic_DNA"/>
</dbReference>
<gene>
    <name evidence="3" type="primary">birA</name>
    <name evidence="3" type="ORF">NCTC13102_01280</name>
</gene>
<dbReference type="NCBIfam" id="NF006294">
    <property type="entry name" value="PRK08477.1"/>
    <property type="match status" value="1"/>
</dbReference>
<keyword evidence="1 3" id="KW-0436">Ligase</keyword>
<dbReference type="SUPFAM" id="SSF55681">
    <property type="entry name" value="Class II aaRS and biotin synthetases"/>
    <property type="match status" value="1"/>
</dbReference>
<organism evidence="3 4">
    <name type="scientific">Helicobacter fennelliae</name>
    <dbReference type="NCBI Taxonomy" id="215"/>
    <lineage>
        <taxon>Bacteria</taxon>
        <taxon>Pseudomonadati</taxon>
        <taxon>Campylobacterota</taxon>
        <taxon>Epsilonproteobacteria</taxon>
        <taxon>Campylobacterales</taxon>
        <taxon>Helicobacteraceae</taxon>
        <taxon>Helicobacter</taxon>
    </lineage>
</organism>
<protein>
    <submittedName>
        <fullName evidence="3">Biotin-protein ligase</fullName>
        <ecNumber evidence="3">6.3.4.15</ecNumber>
    </submittedName>
</protein>
<reference evidence="3 4" key="1">
    <citation type="submission" date="2018-06" db="EMBL/GenBank/DDBJ databases">
        <authorList>
            <consortium name="Pathogen Informatics"/>
            <person name="Doyle S."/>
        </authorList>
    </citation>
    <scope>NUCLEOTIDE SEQUENCE [LARGE SCALE GENOMIC DNA]</scope>
    <source>
        <strain evidence="3 4">NCTC13102</strain>
    </source>
</reference>
<dbReference type="PANTHER" id="PTHR12835">
    <property type="entry name" value="BIOTIN PROTEIN LIGASE"/>
    <property type="match status" value="1"/>
</dbReference>
<dbReference type="RefSeq" id="WP_112058704.1">
    <property type="nucleotide sequence ID" value="NZ_UAWL01000006.1"/>
</dbReference>
<proteinExistence type="predicted"/>
<dbReference type="PROSITE" id="PS51733">
    <property type="entry name" value="BPL_LPL_CATALYTIC"/>
    <property type="match status" value="1"/>
</dbReference>
<name>A0A2X3BDW8_9HELI</name>
<dbReference type="InterPro" id="IPR004408">
    <property type="entry name" value="Biotin_CoA_COase_ligase"/>
</dbReference>
<dbReference type="AlphaFoldDB" id="A0A2X3BDW8"/>
<dbReference type="PANTHER" id="PTHR12835:SF5">
    <property type="entry name" value="BIOTIN--PROTEIN LIGASE"/>
    <property type="match status" value="1"/>
</dbReference>
<dbReference type="NCBIfam" id="TIGR00121">
    <property type="entry name" value="birA_ligase"/>
    <property type="match status" value="1"/>
</dbReference>
<dbReference type="InterPro" id="IPR004143">
    <property type="entry name" value="BPL_LPL_catalytic"/>
</dbReference>
<dbReference type="EC" id="6.3.4.15" evidence="3"/>
<evidence type="ECO:0000256" key="1">
    <source>
        <dbReference type="ARBA" id="ARBA00022598"/>
    </source>
</evidence>
<dbReference type="Pfam" id="PF03099">
    <property type="entry name" value="BPL_LplA_LipB"/>
    <property type="match status" value="1"/>
</dbReference>
<dbReference type="Proteomes" id="UP000250166">
    <property type="component" value="Unassembled WGS sequence"/>
</dbReference>
<evidence type="ECO:0000259" key="2">
    <source>
        <dbReference type="PROSITE" id="PS51733"/>
    </source>
</evidence>
<sequence length="248" mass="28804">MNIEWRIEWLDEIDSTQKELERRIKHAHAKSCAQSQPKSQIQLHTKAQFIANPQNLEAQNICLVANKQTNGIGSRHNNWESPEDALMFSFIYGAIPKDIPIQSLAIFFGYILKQTLNALGSKVWLKYPNDLYIENQKIGGIMVSIVKQTIICGIGLNLKDKKFKSLDICIDKKEFLEKYFQDLQNAPNWKQIFRNYKLEFYKNFSFSFHNHHHGSKESEIISLKDAILLDDGSIEVNGRIIYNLRLME</sequence>